<dbReference type="SMART" id="SM00339">
    <property type="entry name" value="FH"/>
    <property type="match status" value="1"/>
</dbReference>
<dbReference type="Pfam" id="PF00574">
    <property type="entry name" value="CLP_protease"/>
    <property type="match status" value="1"/>
</dbReference>
<dbReference type="PRINTS" id="PR00053">
    <property type="entry name" value="FORKHEAD"/>
</dbReference>
<keyword evidence="4" id="KW-1185">Reference proteome</keyword>
<dbReference type="InterPro" id="IPR036390">
    <property type="entry name" value="WH_DNA-bd_sf"/>
</dbReference>
<evidence type="ECO:0000313" key="3">
    <source>
        <dbReference type="EnsemblMetazoa" id="RPRC008091-PA"/>
    </source>
</evidence>
<evidence type="ECO:0000256" key="2">
    <source>
        <dbReference type="PROSITE-ProRule" id="PRU00089"/>
    </source>
</evidence>
<dbReference type="PANTHER" id="PTHR11829:SF402">
    <property type="entry name" value="FORK HEAD DOMAIN-CONTAINING PROTEIN FD3-RELATED"/>
    <property type="match status" value="1"/>
</dbReference>
<dbReference type="InParanoid" id="T1HVM1"/>
<evidence type="ECO:0000313" key="4">
    <source>
        <dbReference type="Proteomes" id="UP000015103"/>
    </source>
</evidence>
<dbReference type="EMBL" id="ACPB03010745">
    <property type="status" value="NOT_ANNOTATED_CDS"/>
    <property type="molecule type" value="Genomic_DNA"/>
</dbReference>
<dbReference type="InterPro" id="IPR050211">
    <property type="entry name" value="FOX_domain-containing"/>
</dbReference>
<dbReference type="EnsemblMetazoa" id="RPRC008091-RA">
    <property type="protein sequence ID" value="RPRC008091-PA"/>
    <property type="gene ID" value="RPRC008091"/>
</dbReference>
<name>T1HVM1_RHOPR</name>
<comment type="subcellular location">
    <subcellularLocation>
        <location evidence="2">Nucleus</location>
    </subcellularLocation>
</comment>
<dbReference type="GO" id="GO:0030154">
    <property type="term" value="P:cell differentiation"/>
    <property type="evidence" value="ECO:0007669"/>
    <property type="project" value="TreeGrafter"/>
</dbReference>
<proteinExistence type="predicted"/>
<evidence type="ECO:0000256" key="1">
    <source>
        <dbReference type="ARBA" id="ARBA00023125"/>
    </source>
</evidence>
<protein>
    <submittedName>
        <fullName evidence="3">Fork-head domain-containing protein</fullName>
    </submittedName>
</protein>
<dbReference type="InterPro" id="IPR023562">
    <property type="entry name" value="ClpP/TepA"/>
</dbReference>
<dbReference type="AlphaFoldDB" id="T1HVM1"/>
<dbReference type="Gene3D" id="1.10.10.10">
    <property type="entry name" value="Winged helix-like DNA-binding domain superfamily/Winged helix DNA-binding domain"/>
    <property type="match status" value="1"/>
</dbReference>
<sequence length="233" mass="25825">MNLYKNWAQSTLRLAKTLDSHALLVAALMVAKSRSRQPCTVTLRQSCDASTMDYRHPLLGQHDTPLDLRERPNIGGSPGRDSDQDVNVDSDDEPHTTGNHQSAANDGDDAKKSALVKPPYSYIALITMAILQSPHKKLTLSGICEFIMASTAAALKITDSVERDKFMSPKEAKLFGLIDSVIEFPSANEVDENKVNDDDDLPEIDRDHSLKNLPETLRKKVDHIDFKPTTQTD</sequence>
<dbReference type="InterPro" id="IPR018122">
    <property type="entry name" value="TF_fork_head_CS_1"/>
</dbReference>
<reference evidence="3" key="1">
    <citation type="submission" date="2015-05" db="UniProtKB">
        <authorList>
            <consortium name="EnsemblMetazoa"/>
        </authorList>
    </citation>
    <scope>IDENTIFICATION</scope>
</reference>
<feature type="DNA-binding region" description="Fork-head" evidence="2">
    <location>
        <begin position="117"/>
        <end position="148"/>
    </location>
</feature>
<dbReference type="HOGENOM" id="CLU_1191182_0_0_1"/>
<dbReference type="EMBL" id="ACPB03010744">
    <property type="status" value="NOT_ANNOTATED_CDS"/>
    <property type="molecule type" value="Genomic_DNA"/>
</dbReference>
<dbReference type="InterPro" id="IPR001766">
    <property type="entry name" value="Fork_head_dom"/>
</dbReference>
<dbReference type="SUPFAM" id="SSF46785">
    <property type="entry name" value="Winged helix' DNA-binding domain"/>
    <property type="match status" value="1"/>
</dbReference>
<dbReference type="EMBL" id="ACPB03010743">
    <property type="status" value="NOT_ANNOTATED_CDS"/>
    <property type="molecule type" value="Genomic_DNA"/>
</dbReference>
<dbReference type="GO" id="GO:0009653">
    <property type="term" value="P:anatomical structure morphogenesis"/>
    <property type="evidence" value="ECO:0007669"/>
    <property type="project" value="TreeGrafter"/>
</dbReference>
<dbReference type="PANTHER" id="PTHR11829">
    <property type="entry name" value="FORKHEAD BOX PROTEIN"/>
    <property type="match status" value="1"/>
</dbReference>
<keyword evidence="2" id="KW-0539">Nucleus</keyword>
<dbReference type="PROSITE" id="PS50039">
    <property type="entry name" value="FORK_HEAD_3"/>
    <property type="match status" value="1"/>
</dbReference>
<dbReference type="eggNOG" id="KOG2294">
    <property type="taxonomic scope" value="Eukaryota"/>
</dbReference>
<dbReference type="Proteomes" id="UP000015103">
    <property type="component" value="Unassembled WGS sequence"/>
</dbReference>
<keyword evidence="1 2" id="KW-0238">DNA-binding</keyword>
<dbReference type="STRING" id="13249.T1HVM1"/>
<dbReference type="GO" id="GO:0005634">
    <property type="term" value="C:nucleus"/>
    <property type="evidence" value="ECO:0007669"/>
    <property type="project" value="UniProtKB-SubCell"/>
</dbReference>
<dbReference type="GO" id="GO:0000978">
    <property type="term" value="F:RNA polymerase II cis-regulatory region sequence-specific DNA binding"/>
    <property type="evidence" value="ECO:0007669"/>
    <property type="project" value="TreeGrafter"/>
</dbReference>
<dbReference type="InterPro" id="IPR036388">
    <property type="entry name" value="WH-like_DNA-bd_sf"/>
</dbReference>
<dbReference type="VEuPathDB" id="VectorBase:RPRC008091"/>
<dbReference type="Pfam" id="PF00250">
    <property type="entry name" value="Forkhead"/>
    <property type="match status" value="1"/>
</dbReference>
<organism evidence="3 4">
    <name type="scientific">Rhodnius prolixus</name>
    <name type="common">Triatomid bug</name>
    <dbReference type="NCBI Taxonomy" id="13249"/>
    <lineage>
        <taxon>Eukaryota</taxon>
        <taxon>Metazoa</taxon>
        <taxon>Ecdysozoa</taxon>
        <taxon>Arthropoda</taxon>
        <taxon>Hexapoda</taxon>
        <taxon>Insecta</taxon>
        <taxon>Pterygota</taxon>
        <taxon>Neoptera</taxon>
        <taxon>Paraneoptera</taxon>
        <taxon>Hemiptera</taxon>
        <taxon>Heteroptera</taxon>
        <taxon>Panheteroptera</taxon>
        <taxon>Cimicomorpha</taxon>
        <taxon>Reduviidae</taxon>
        <taxon>Triatominae</taxon>
        <taxon>Rhodnius</taxon>
    </lineage>
</organism>
<dbReference type="PROSITE" id="PS00657">
    <property type="entry name" value="FORK_HEAD_1"/>
    <property type="match status" value="1"/>
</dbReference>
<dbReference type="GO" id="GO:0000981">
    <property type="term" value="F:DNA-binding transcription factor activity, RNA polymerase II-specific"/>
    <property type="evidence" value="ECO:0007669"/>
    <property type="project" value="TreeGrafter"/>
</dbReference>
<accession>T1HVM1</accession>